<sequence>MPDGTPNPVDVHVGKKIFTRRIELGLSMEKLASSVGLTFQQVQKYERGMNRVSASRLFDFSKVLGVPINYFFSDLDNMTEQNSHSLFCRQPGQGEEDDFDDPLCREESRVLAAAYYKIADRSIAKTLFELMKALSRPNERTIEKQD</sequence>
<dbReference type="SUPFAM" id="SSF47413">
    <property type="entry name" value="lambda repressor-like DNA-binding domains"/>
    <property type="match status" value="1"/>
</dbReference>
<evidence type="ECO:0000313" key="2">
    <source>
        <dbReference type="EMBL" id="HIU52930.1"/>
    </source>
</evidence>
<dbReference type="Pfam" id="PF01381">
    <property type="entry name" value="HTH_3"/>
    <property type="match status" value="1"/>
</dbReference>
<evidence type="ECO:0000259" key="1">
    <source>
        <dbReference type="PROSITE" id="PS50943"/>
    </source>
</evidence>
<dbReference type="CDD" id="cd00093">
    <property type="entry name" value="HTH_XRE"/>
    <property type="match status" value="1"/>
</dbReference>
<proteinExistence type="predicted"/>
<evidence type="ECO:0000313" key="3">
    <source>
        <dbReference type="Proteomes" id="UP000824107"/>
    </source>
</evidence>
<dbReference type="Proteomes" id="UP000824107">
    <property type="component" value="Unassembled WGS sequence"/>
</dbReference>
<dbReference type="SMART" id="SM00530">
    <property type="entry name" value="HTH_XRE"/>
    <property type="match status" value="1"/>
</dbReference>
<organism evidence="2 3">
    <name type="scientific">Candidatus Scatocola faecipullorum</name>
    <dbReference type="NCBI Taxonomy" id="2840917"/>
    <lineage>
        <taxon>Bacteria</taxon>
        <taxon>Pseudomonadati</taxon>
        <taxon>Pseudomonadota</taxon>
        <taxon>Alphaproteobacteria</taxon>
        <taxon>Rhodospirillales</taxon>
        <taxon>Rhodospirillaceae</taxon>
        <taxon>Rhodospirillaceae incertae sedis</taxon>
        <taxon>Candidatus Scatocola</taxon>
    </lineage>
</organism>
<dbReference type="InterPro" id="IPR010982">
    <property type="entry name" value="Lambda_DNA-bd_dom_sf"/>
</dbReference>
<accession>A0A9D1M332</accession>
<name>A0A9D1M332_9PROT</name>
<protein>
    <submittedName>
        <fullName evidence="2">Helix-turn-helix domain-containing protein</fullName>
    </submittedName>
</protein>
<dbReference type="InterPro" id="IPR001387">
    <property type="entry name" value="Cro/C1-type_HTH"/>
</dbReference>
<dbReference type="PROSITE" id="PS50943">
    <property type="entry name" value="HTH_CROC1"/>
    <property type="match status" value="1"/>
</dbReference>
<feature type="domain" description="HTH cro/C1-type" evidence="1">
    <location>
        <begin position="21"/>
        <end position="71"/>
    </location>
</feature>
<reference evidence="2" key="1">
    <citation type="submission" date="2020-10" db="EMBL/GenBank/DDBJ databases">
        <authorList>
            <person name="Gilroy R."/>
        </authorList>
    </citation>
    <scope>NUCLEOTIDE SEQUENCE</scope>
    <source>
        <strain evidence="2">ChiW3-316</strain>
    </source>
</reference>
<gene>
    <name evidence="2" type="ORF">IAD20_02495</name>
</gene>
<dbReference type="GO" id="GO:0003677">
    <property type="term" value="F:DNA binding"/>
    <property type="evidence" value="ECO:0007669"/>
    <property type="project" value="InterPro"/>
</dbReference>
<dbReference type="AlphaFoldDB" id="A0A9D1M332"/>
<reference evidence="2" key="2">
    <citation type="journal article" date="2021" name="PeerJ">
        <title>Extensive microbial diversity within the chicken gut microbiome revealed by metagenomics and culture.</title>
        <authorList>
            <person name="Gilroy R."/>
            <person name="Ravi A."/>
            <person name="Getino M."/>
            <person name="Pursley I."/>
            <person name="Horton D.L."/>
            <person name="Alikhan N.F."/>
            <person name="Baker D."/>
            <person name="Gharbi K."/>
            <person name="Hall N."/>
            <person name="Watson M."/>
            <person name="Adriaenssens E.M."/>
            <person name="Foster-Nyarko E."/>
            <person name="Jarju S."/>
            <person name="Secka A."/>
            <person name="Antonio M."/>
            <person name="Oren A."/>
            <person name="Chaudhuri R.R."/>
            <person name="La Ragione R."/>
            <person name="Hildebrand F."/>
            <person name="Pallen M.J."/>
        </authorList>
    </citation>
    <scope>NUCLEOTIDE SEQUENCE</scope>
    <source>
        <strain evidence="2">ChiW3-316</strain>
    </source>
</reference>
<comment type="caution">
    <text evidence="2">The sequence shown here is derived from an EMBL/GenBank/DDBJ whole genome shotgun (WGS) entry which is preliminary data.</text>
</comment>
<dbReference type="Gene3D" id="1.10.260.40">
    <property type="entry name" value="lambda repressor-like DNA-binding domains"/>
    <property type="match status" value="1"/>
</dbReference>
<dbReference type="EMBL" id="DVNC01000021">
    <property type="protein sequence ID" value="HIU52930.1"/>
    <property type="molecule type" value="Genomic_DNA"/>
</dbReference>